<evidence type="ECO:0000259" key="1">
    <source>
        <dbReference type="Pfam" id="PF01261"/>
    </source>
</evidence>
<dbReference type="Gene3D" id="3.20.20.150">
    <property type="entry name" value="Divalent-metal-dependent TIM barrel enzymes"/>
    <property type="match status" value="1"/>
</dbReference>
<dbReference type="InterPro" id="IPR050312">
    <property type="entry name" value="IolE/XylAMocC-like"/>
</dbReference>
<dbReference type="PANTHER" id="PTHR12110">
    <property type="entry name" value="HYDROXYPYRUVATE ISOMERASE"/>
    <property type="match status" value="1"/>
</dbReference>
<dbReference type="AlphaFoldDB" id="A0A6B3BYC5"/>
<proteinExistence type="predicted"/>
<dbReference type="EMBL" id="JAAGLU010000023">
    <property type="protein sequence ID" value="NEC89266.1"/>
    <property type="molecule type" value="Genomic_DNA"/>
</dbReference>
<dbReference type="Pfam" id="PF01261">
    <property type="entry name" value="AP_endonuc_2"/>
    <property type="match status" value="1"/>
</dbReference>
<reference evidence="2" key="1">
    <citation type="submission" date="2020-01" db="EMBL/GenBank/DDBJ databases">
        <title>Insect and environment-associated Actinomycetes.</title>
        <authorList>
            <person name="Currrie C."/>
            <person name="Chevrette M."/>
            <person name="Carlson C."/>
            <person name="Stubbendieck R."/>
            <person name="Wendt-Pienkowski E."/>
        </authorList>
    </citation>
    <scope>NUCLEOTIDE SEQUENCE</scope>
    <source>
        <strain evidence="2">SID12501</strain>
    </source>
</reference>
<keyword evidence="2" id="KW-0413">Isomerase</keyword>
<dbReference type="RefSeq" id="WP_164317998.1">
    <property type="nucleotide sequence ID" value="NZ_JAAGLU010000023.1"/>
</dbReference>
<comment type="caution">
    <text evidence="2">The sequence shown here is derived from an EMBL/GenBank/DDBJ whole genome shotgun (WGS) entry which is preliminary data.</text>
</comment>
<gene>
    <name evidence="2" type="ORF">G3I71_26405</name>
</gene>
<name>A0A6B3BYC5_9ACTN</name>
<feature type="domain" description="Xylose isomerase-like TIM barrel" evidence="1">
    <location>
        <begin position="24"/>
        <end position="273"/>
    </location>
</feature>
<accession>A0A6B3BYC5</accession>
<protein>
    <submittedName>
        <fullName evidence="2">Sugar phosphate isomerase/epimerase</fullName>
    </submittedName>
</protein>
<dbReference type="PANTHER" id="PTHR12110:SF52">
    <property type="entry name" value="XYLOSE ISOMERASE"/>
    <property type="match status" value="1"/>
</dbReference>
<dbReference type="GO" id="GO:0016853">
    <property type="term" value="F:isomerase activity"/>
    <property type="evidence" value="ECO:0007669"/>
    <property type="project" value="UniProtKB-KW"/>
</dbReference>
<dbReference type="SUPFAM" id="SSF51658">
    <property type="entry name" value="Xylose isomerase-like"/>
    <property type="match status" value="1"/>
</dbReference>
<dbReference type="InterPro" id="IPR036237">
    <property type="entry name" value="Xyl_isomerase-like_sf"/>
</dbReference>
<evidence type="ECO:0000313" key="2">
    <source>
        <dbReference type="EMBL" id="NEC89266.1"/>
    </source>
</evidence>
<sequence length="282" mass="30485">MGLRFGYGTNGFTHHRLSDVLGILADLGYDGVALTLDHNHLDPYAEDLDGQVDRVRQQLARLGLTVTVETGAPYFLDPWGKHQPTLMSGRPERRVDLLRRAVRIAAELGSPSVQLCSGPAPDGIPEPEAWRRLAAGVGAALETAEAYGVALAFEPEPHMFVDTVAKCLRLRELVGGHELFGVTLDIGHAHCVEEPTLLDCVDLAAPHLLNVQIEDMVRGVHRHLEFGAGEIDFPPVLAALTDLGHRGLVSVEIQGGALDAPDIARSSLEFLRRAEARSLLAS</sequence>
<dbReference type="InterPro" id="IPR013022">
    <property type="entry name" value="Xyl_isomerase-like_TIM-brl"/>
</dbReference>
<organism evidence="2">
    <name type="scientific">Streptomyces sp. SID12501</name>
    <dbReference type="NCBI Taxonomy" id="2706042"/>
    <lineage>
        <taxon>Bacteria</taxon>
        <taxon>Bacillati</taxon>
        <taxon>Actinomycetota</taxon>
        <taxon>Actinomycetes</taxon>
        <taxon>Kitasatosporales</taxon>
        <taxon>Streptomycetaceae</taxon>
        <taxon>Streptomyces</taxon>
    </lineage>
</organism>